<dbReference type="AlphaFoldDB" id="A0A0G1EJY2"/>
<protein>
    <submittedName>
        <fullName evidence="1">Uncharacterized protein</fullName>
    </submittedName>
</protein>
<gene>
    <name evidence="1" type="ORF">UV89_C0028G0004</name>
</gene>
<reference evidence="1 2" key="1">
    <citation type="journal article" date="2015" name="Nature">
        <title>rRNA introns, odd ribosomes, and small enigmatic genomes across a large radiation of phyla.</title>
        <authorList>
            <person name="Brown C.T."/>
            <person name="Hug L.A."/>
            <person name="Thomas B.C."/>
            <person name="Sharon I."/>
            <person name="Castelle C.J."/>
            <person name="Singh A."/>
            <person name="Wilkins M.J."/>
            <person name="Williams K.H."/>
            <person name="Banfield J.F."/>
        </authorList>
    </citation>
    <scope>NUCLEOTIDE SEQUENCE [LARGE SCALE GENOMIC DNA]</scope>
</reference>
<dbReference type="Proteomes" id="UP000033910">
    <property type="component" value="Unassembled WGS sequence"/>
</dbReference>
<name>A0A0G1EJY2_UNCKA</name>
<accession>A0A0G1EJY2</accession>
<proteinExistence type="predicted"/>
<sequence length="156" mass="17726">MNYLTPETQARILSSLQTVPRATEMSFLLDEIKSATYTQGSNMGGLFEKLSYYSKELADQMNVSDSGTAREIVKETQELIKQSDRMRVEMSYAPSKDFVSGLHEIFGVLGYQNFLLEFTVVPEAGTGARFYHNGNFIDISMFDLIKEKMRGFNFNI</sequence>
<organism evidence="1 2">
    <name type="scientific">candidate division WWE3 bacterium GW2011_GWB2_43_22</name>
    <dbReference type="NCBI Taxonomy" id="1619118"/>
    <lineage>
        <taxon>Bacteria</taxon>
        <taxon>Katanobacteria</taxon>
    </lineage>
</organism>
<dbReference type="EMBL" id="LCGF01000028">
    <property type="protein sequence ID" value="KKT10098.1"/>
    <property type="molecule type" value="Genomic_DNA"/>
</dbReference>
<evidence type="ECO:0000313" key="1">
    <source>
        <dbReference type="EMBL" id="KKT10098.1"/>
    </source>
</evidence>
<comment type="caution">
    <text evidence="1">The sequence shown here is derived from an EMBL/GenBank/DDBJ whole genome shotgun (WGS) entry which is preliminary data.</text>
</comment>
<evidence type="ECO:0000313" key="2">
    <source>
        <dbReference type="Proteomes" id="UP000033910"/>
    </source>
</evidence>